<keyword evidence="3 10" id="KW-0813">Transport</keyword>
<name>A0A1B9GIZ9_9TREE</name>
<evidence type="ECO:0000256" key="6">
    <source>
        <dbReference type="ARBA" id="ARBA00022989"/>
    </source>
</evidence>
<evidence type="ECO:0000256" key="10">
    <source>
        <dbReference type="RuleBase" id="RU000488"/>
    </source>
</evidence>
<comment type="subcellular location">
    <subcellularLocation>
        <location evidence="1">Mitochondrion membrane</location>
        <topology evidence="1">Multi-pass membrane protein</topology>
    </subcellularLocation>
</comment>
<feature type="repeat" description="Solcar" evidence="9">
    <location>
        <begin position="202"/>
        <end position="286"/>
    </location>
</feature>
<gene>
    <name evidence="11" type="ORF">I316_07341</name>
</gene>
<reference evidence="11 12" key="1">
    <citation type="submission" date="2013-07" db="EMBL/GenBank/DDBJ databases">
        <title>The Genome Sequence of Cryptococcus heveanensis BCC8398.</title>
        <authorList>
            <consortium name="The Broad Institute Genome Sequencing Platform"/>
            <person name="Cuomo C."/>
            <person name="Litvintseva A."/>
            <person name="Chen Y."/>
            <person name="Heitman J."/>
            <person name="Sun S."/>
            <person name="Springer D."/>
            <person name="Dromer F."/>
            <person name="Young S.K."/>
            <person name="Zeng Q."/>
            <person name="Gargeya S."/>
            <person name="Fitzgerald M."/>
            <person name="Abouelleil A."/>
            <person name="Alvarado L."/>
            <person name="Berlin A.M."/>
            <person name="Chapman S.B."/>
            <person name="Dewar J."/>
            <person name="Goldberg J."/>
            <person name="Griggs A."/>
            <person name="Gujja S."/>
            <person name="Hansen M."/>
            <person name="Howarth C."/>
            <person name="Imamovic A."/>
            <person name="Larimer J."/>
            <person name="McCowan C."/>
            <person name="Murphy C."/>
            <person name="Pearson M."/>
            <person name="Priest M."/>
            <person name="Roberts A."/>
            <person name="Saif S."/>
            <person name="Shea T."/>
            <person name="Sykes S."/>
            <person name="Wortman J."/>
            <person name="Nusbaum C."/>
            <person name="Birren B."/>
        </authorList>
    </citation>
    <scope>NUCLEOTIDE SEQUENCE [LARGE SCALE GENOMIC DNA]</scope>
    <source>
        <strain evidence="11 12">BCC8398</strain>
    </source>
</reference>
<evidence type="ECO:0000256" key="8">
    <source>
        <dbReference type="ARBA" id="ARBA00023136"/>
    </source>
</evidence>
<keyword evidence="4 9" id="KW-0812">Transmembrane</keyword>
<sequence length="291" mass="30651">MSQNKQYPVGLSLVAGASAGMAESFITYPTEFVKTMSQLGVRGTNKIAVSPLAVIKATFSSRGITGFYSGCGPVIAGNAVKAGTRFFCYESIRDLLRSPDGKLSTTSNLLAGIGAGCVESVVAVTPSEAIKTRLIESQRAGVTNPGGSLAVIGTMIRTESIASFYRGLLPTMMKQSANSAVRFTSYQAMKDYVTDRNGGTAPGNTTIMAIGAAAGVITVCKWSLSVVVKTRMQQSTVHYSSTLGCLISSLKQDGLLVFWRGASPRVARLVVSGTVTFVIYENVLSALQRLT</sequence>
<dbReference type="PROSITE" id="PS50920">
    <property type="entry name" value="SOLCAR"/>
    <property type="match status" value="3"/>
</dbReference>
<evidence type="ECO:0000256" key="4">
    <source>
        <dbReference type="ARBA" id="ARBA00022692"/>
    </source>
</evidence>
<evidence type="ECO:0000313" key="12">
    <source>
        <dbReference type="Proteomes" id="UP000092666"/>
    </source>
</evidence>
<reference evidence="12" key="2">
    <citation type="submission" date="2013-12" db="EMBL/GenBank/DDBJ databases">
        <title>Evolution of pathogenesis and genome organization in the Tremellales.</title>
        <authorList>
            <person name="Cuomo C."/>
            <person name="Litvintseva A."/>
            <person name="Heitman J."/>
            <person name="Chen Y."/>
            <person name="Sun S."/>
            <person name="Springer D."/>
            <person name="Dromer F."/>
            <person name="Young S."/>
            <person name="Zeng Q."/>
            <person name="Chapman S."/>
            <person name="Gujja S."/>
            <person name="Saif S."/>
            <person name="Birren B."/>
        </authorList>
    </citation>
    <scope>NUCLEOTIDE SEQUENCE [LARGE SCALE GENOMIC DNA]</scope>
    <source>
        <strain evidence="12">BCC8398</strain>
    </source>
</reference>
<dbReference type="GO" id="GO:0031966">
    <property type="term" value="C:mitochondrial membrane"/>
    <property type="evidence" value="ECO:0007669"/>
    <property type="project" value="UniProtKB-SubCell"/>
</dbReference>
<keyword evidence="6" id="KW-1133">Transmembrane helix</keyword>
<proteinExistence type="inferred from homology"/>
<dbReference type="Gene3D" id="1.50.40.10">
    <property type="entry name" value="Mitochondrial carrier domain"/>
    <property type="match status" value="1"/>
</dbReference>
<evidence type="ECO:0000313" key="11">
    <source>
        <dbReference type="EMBL" id="OCF31070.1"/>
    </source>
</evidence>
<keyword evidence="5" id="KW-0677">Repeat</keyword>
<dbReference type="PANTHER" id="PTHR45788">
    <property type="entry name" value="SUCCINATE/FUMARATE MITOCHONDRIAL TRANSPORTER-RELATED"/>
    <property type="match status" value="1"/>
</dbReference>
<evidence type="ECO:0000256" key="3">
    <source>
        <dbReference type="ARBA" id="ARBA00022448"/>
    </source>
</evidence>
<feature type="repeat" description="Solcar" evidence="9">
    <location>
        <begin position="103"/>
        <end position="192"/>
    </location>
</feature>
<dbReference type="EMBL" id="KV700138">
    <property type="protein sequence ID" value="OCF31070.1"/>
    <property type="molecule type" value="Genomic_DNA"/>
</dbReference>
<evidence type="ECO:0000256" key="2">
    <source>
        <dbReference type="ARBA" id="ARBA00006375"/>
    </source>
</evidence>
<evidence type="ECO:0000256" key="7">
    <source>
        <dbReference type="ARBA" id="ARBA00023128"/>
    </source>
</evidence>
<dbReference type="Pfam" id="PF00153">
    <property type="entry name" value="Mito_carr"/>
    <property type="match status" value="3"/>
</dbReference>
<organism evidence="11 12">
    <name type="scientific">Kwoniella heveanensis BCC8398</name>
    <dbReference type="NCBI Taxonomy" id="1296120"/>
    <lineage>
        <taxon>Eukaryota</taxon>
        <taxon>Fungi</taxon>
        <taxon>Dikarya</taxon>
        <taxon>Basidiomycota</taxon>
        <taxon>Agaricomycotina</taxon>
        <taxon>Tremellomycetes</taxon>
        <taxon>Tremellales</taxon>
        <taxon>Cryptococcaceae</taxon>
        <taxon>Kwoniella</taxon>
    </lineage>
</organism>
<feature type="repeat" description="Solcar" evidence="9">
    <location>
        <begin position="7"/>
        <end position="95"/>
    </location>
</feature>
<dbReference type="Proteomes" id="UP000092666">
    <property type="component" value="Unassembled WGS sequence"/>
</dbReference>
<keyword evidence="8 9" id="KW-0472">Membrane</keyword>
<dbReference type="InterPro" id="IPR018108">
    <property type="entry name" value="MCP_transmembrane"/>
</dbReference>
<dbReference type="AlphaFoldDB" id="A0A1B9GIZ9"/>
<dbReference type="PANTHER" id="PTHR45788:SF4">
    <property type="entry name" value="TRICARBOXYLATE TRANSPORT PROTEIN, MITOCHONDRIAL"/>
    <property type="match status" value="1"/>
</dbReference>
<dbReference type="OrthoDB" id="44467at2759"/>
<dbReference type="InterPro" id="IPR023395">
    <property type="entry name" value="MCP_dom_sf"/>
</dbReference>
<keyword evidence="12" id="KW-1185">Reference proteome</keyword>
<protein>
    <submittedName>
        <fullName evidence="11">Tricarboxylate transporter</fullName>
    </submittedName>
</protein>
<dbReference type="SUPFAM" id="SSF103506">
    <property type="entry name" value="Mitochondrial carrier"/>
    <property type="match status" value="1"/>
</dbReference>
<dbReference type="InterPro" id="IPR049563">
    <property type="entry name" value="TXTP-like"/>
</dbReference>
<keyword evidence="7" id="KW-0496">Mitochondrion</keyword>
<evidence type="ECO:0000256" key="9">
    <source>
        <dbReference type="PROSITE-ProRule" id="PRU00282"/>
    </source>
</evidence>
<accession>A0A1B9GIZ9</accession>
<evidence type="ECO:0000256" key="5">
    <source>
        <dbReference type="ARBA" id="ARBA00022737"/>
    </source>
</evidence>
<dbReference type="FunFam" id="1.50.40.10:FF:000007">
    <property type="entry name" value="Mitochondrial tricarboxylate transport protein-like"/>
    <property type="match status" value="1"/>
</dbReference>
<dbReference type="GO" id="GO:0006843">
    <property type="term" value="P:mitochondrial citrate transmembrane transport"/>
    <property type="evidence" value="ECO:0007669"/>
    <property type="project" value="TreeGrafter"/>
</dbReference>
<evidence type="ECO:0000256" key="1">
    <source>
        <dbReference type="ARBA" id="ARBA00004225"/>
    </source>
</evidence>
<dbReference type="STRING" id="1296120.A0A1B9GIZ9"/>
<comment type="similarity">
    <text evidence="2 10">Belongs to the mitochondrial carrier (TC 2.A.29) family.</text>
</comment>
<dbReference type="GO" id="GO:0071913">
    <property type="term" value="F:citrate secondary active transmembrane transporter activity"/>
    <property type="evidence" value="ECO:0007669"/>
    <property type="project" value="TreeGrafter"/>
</dbReference>